<dbReference type="FunFam" id="3.20.20.100:FF:000015">
    <property type="entry name" value="Oxidoreductase, aldo/keto reductase family"/>
    <property type="match status" value="1"/>
</dbReference>
<evidence type="ECO:0000256" key="2">
    <source>
        <dbReference type="ARBA" id="ARBA00022857"/>
    </source>
</evidence>
<evidence type="ECO:0000313" key="5">
    <source>
        <dbReference type="EMBL" id="CAB4627879.1"/>
    </source>
</evidence>
<dbReference type="InterPro" id="IPR018170">
    <property type="entry name" value="Aldo/ket_reductase_CS"/>
</dbReference>
<evidence type="ECO:0000256" key="3">
    <source>
        <dbReference type="ARBA" id="ARBA00023002"/>
    </source>
</evidence>
<reference evidence="5" key="1">
    <citation type="submission" date="2020-05" db="EMBL/GenBank/DDBJ databases">
        <authorList>
            <person name="Chiriac C."/>
            <person name="Salcher M."/>
            <person name="Ghai R."/>
            <person name="Kavagutti S V."/>
        </authorList>
    </citation>
    <scope>NUCLEOTIDE SEQUENCE</scope>
</reference>
<feature type="domain" description="NADP-dependent oxidoreductase" evidence="4">
    <location>
        <begin position="31"/>
        <end position="272"/>
    </location>
</feature>
<protein>
    <submittedName>
        <fullName evidence="5">Unannotated protein</fullName>
    </submittedName>
</protein>
<name>A0A6J6IUZ0_9ZZZZ</name>
<dbReference type="InterPro" id="IPR023210">
    <property type="entry name" value="NADP_OxRdtase_dom"/>
</dbReference>
<dbReference type="AlphaFoldDB" id="A0A6J6IUZ0"/>
<dbReference type="PANTHER" id="PTHR43827:SF3">
    <property type="entry name" value="NADP-DEPENDENT OXIDOREDUCTASE DOMAIN-CONTAINING PROTEIN"/>
    <property type="match status" value="1"/>
</dbReference>
<keyword evidence="3" id="KW-0560">Oxidoreductase</keyword>
<dbReference type="GO" id="GO:0016616">
    <property type="term" value="F:oxidoreductase activity, acting on the CH-OH group of donors, NAD or NADP as acceptor"/>
    <property type="evidence" value="ECO:0007669"/>
    <property type="project" value="UniProtKB-ARBA"/>
</dbReference>
<organism evidence="5">
    <name type="scientific">freshwater metagenome</name>
    <dbReference type="NCBI Taxonomy" id="449393"/>
    <lineage>
        <taxon>unclassified sequences</taxon>
        <taxon>metagenomes</taxon>
        <taxon>ecological metagenomes</taxon>
    </lineage>
</organism>
<keyword evidence="2" id="KW-0521">NADP</keyword>
<dbReference type="InterPro" id="IPR036812">
    <property type="entry name" value="NAD(P)_OxRdtase_dom_sf"/>
</dbReference>
<dbReference type="Pfam" id="PF00248">
    <property type="entry name" value="Aldo_ket_red"/>
    <property type="match status" value="1"/>
</dbReference>
<dbReference type="PROSITE" id="PS00063">
    <property type="entry name" value="ALDOKETO_REDUCTASE_3"/>
    <property type="match status" value="1"/>
</dbReference>
<dbReference type="PIRSF" id="PIRSF000097">
    <property type="entry name" value="AKR"/>
    <property type="match status" value="1"/>
</dbReference>
<dbReference type="InterPro" id="IPR020471">
    <property type="entry name" value="AKR"/>
</dbReference>
<accession>A0A6J6IUZ0</accession>
<dbReference type="PANTHER" id="PTHR43827">
    <property type="entry name" value="2,5-DIKETO-D-GLUCONIC ACID REDUCTASE"/>
    <property type="match status" value="1"/>
</dbReference>
<gene>
    <name evidence="5" type="ORF">UFOPK2044_00181</name>
</gene>
<dbReference type="Gene3D" id="3.20.20.100">
    <property type="entry name" value="NADP-dependent oxidoreductase domain"/>
    <property type="match status" value="1"/>
</dbReference>
<comment type="similarity">
    <text evidence="1">Belongs to the aldo/keto reductase family.</text>
</comment>
<proteinExistence type="inferred from homology"/>
<evidence type="ECO:0000256" key="1">
    <source>
        <dbReference type="ARBA" id="ARBA00007905"/>
    </source>
</evidence>
<dbReference type="EMBL" id="CAEZVO010000012">
    <property type="protein sequence ID" value="CAB4627879.1"/>
    <property type="molecule type" value="Genomic_DNA"/>
</dbReference>
<sequence>MESGNRALERKVSQGLSPLLTLNSGQSIPQLGLGVYKLGNDVAADLLHAAFEAGYRRIDTAAFYGNEQAVGVAIRASSLPREEIFVTTKIWNEDHGLARAAEAIDESLARLELDYLDMVMIHWPKPHLNLFVETWQALEKAVASGKVLGIGVSNFQPTHLKQIIDSSGTVPAINQVELNPGFQQAELRKFNSGLGIATEAWSPIARGVFNENPIIAELAKKHSKSPSQIIIRWHLDIGNLVIPKTATKSRLHENISVFDFKLDQEDLAAISTLETGIRTGLNPDEF</sequence>
<evidence type="ECO:0000259" key="4">
    <source>
        <dbReference type="Pfam" id="PF00248"/>
    </source>
</evidence>
<dbReference type="SUPFAM" id="SSF51430">
    <property type="entry name" value="NAD(P)-linked oxidoreductase"/>
    <property type="match status" value="1"/>
</dbReference>
<dbReference type="PRINTS" id="PR00069">
    <property type="entry name" value="ALDKETRDTASE"/>
</dbReference>